<reference evidence="3" key="1">
    <citation type="submission" date="2025-08" db="UniProtKB">
        <authorList>
            <consortium name="RefSeq"/>
        </authorList>
    </citation>
    <scope>IDENTIFICATION</scope>
    <source>
        <tissue evidence="3">White muscle</tissue>
    </source>
</reference>
<evidence type="ECO:0000313" key="3">
    <source>
        <dbReference type="RefSeq" id="XP_038866764.1"/>
    </source>
</evidence>
<dbReference type="Proteomes" id="UP000808372">
    <property type="component" value="Chromosome 16"/>
</dbReference>
<accession>A0A8U1EZA8</accession>
<proteinExistence type="predicted"/>
<evidence type="ECO:0000313" key="2">
    <source>
        <dbReference type="Proteomes" id="UP000808372"/>
    </source>
</evidence>
<dbReference type="PANTHER" id="PTHR15503:SF22">
    <property type="entry name" value="TRANSPOSON TY3-I GAG POLYPROTEIN"/>
    <property type="match status" value="1"/>
</dbReference>
<dbReference type="RefSeq" id="XP_038866764.1">
    <property type="nucleotide sequence ID" value="XM_039010836.1"/>
</dbReference>
<feature type="region of interest" description="Disordered" evidence="1">
    <location>
        <begin position="44"/>
        <end position="74"/>
    </location>
</feature>
<dbReference type="AlphaFoldDB" id="A0A8U1EZA8"/>
<dbReference type="PANTHER" id="PTHR15503">
    <property type="entry name" value="LDOC1 RELATED"/>
    <property type="match status" value="1"/>
</dbReference>
<dbReference type="KEGG" id="snh:120061209"/>
<organism evidence="2 3">
    <name type="scientific">Salvelinus namaycush</name>
    <name type="common">Lake trout</name>
    <name type="synonym">Salmo namaycush</name>
    <dbReference type="NCBI Taxonomy" id="8040"/>
    <lineage>
        <taxon>Eukaryota</taxon>
        <taxon>Metazoa</taxon>
        <taxon>Chordata</taxon>
        <taxon>Craniata</taxon>
        <taxon>Vertebrata</taxon>
        <taxon>Euteleostomi</taxon>
        <taxon>Actinopterygii</taxon>
        <taxon>Neopterygii</taxon>
        <taxon>Teleostei</taxon>
        <taxon>Protacanthopterygii</taxon>
        <taxon>Salmoniformes</taxon>
        <taxon>Salmonidae</taxon>
        <taxon>Salmoninae</taxon>
        <taxon>Salvelinus</taxon>
    </lineage>
</organism>
<dbReference type="InterPro" id="IPR032567">
    <property type="entry name" value="RTL1-rel"/>
</dbReference>
<name>A0A8U1EZA8_SALNM</name>
<dbReference type="GeneID" id="120061209"/>
<protein>
    <submittedName>
        <fullName evidence="3">Uncharacterized protein LOC120061209</fullName>
    </submittedName>
</protein>
<evidence type="ECO:0000256" key="1">
    <source>
        <dbReference type="SAM" id="MobiDB-lite"/>
    </source>
</evidence>
<keyword evidence="2" id="KW-1185">Reference proteome</keyword>
<gene>
    <name evidence="3" type="primary">LOC120061209</name>
</gene>
<feature type="region of interest" description="Disordered" evidence="1">
    <location>
        <begin position="299"/>
        <end position="324"/>
    </location>
</feature>
<sequence>MESAGAATNPLPTMEERVLHHTSILHRIGSAMDQMMERMDRWERSGLPTTPPTLPPATLPSPPAGSGASALRITPPREYDGAECQGFLLQLELYLATVRPAPSDEESVSVLVSCLMGRALEWANAIWNGPDSAKGHYPEFTRGERLFHLRQGMRSALDFALEFPTLAAGAGWNDRALIDHYRCSLREDVSRELACRDTTLSLDELIGMSIRLDHLLAARGRSERVLSVSPPGPPAPIPMELGGLHLGRPEEEAPPVPIVAGEGTLPVGAGGVHLGVERAGRTLLGHPSSPPCLMTRDPYLPCRGRGRQPRASLRSPLSAGHHPS</sequence>
<feature type="compositionally biased region" description="Pro residues" evidence="1">
    <location>
        <begin position="49"/>
        <end position="63"/>
    </location>
</feature>